<organism evidence="1 2">
    <name type="scientific">Aldrovandia affinis</name>
    <dbReference type="NCBI Taxonomy" id="143900"/>
    <lineage>
        <taxon>Eukaryota</taxon>
        <taxon>Metazoa</taxon>
        <taxon>Chordata</taxon>
        <taxon>Craniata</taxon>
        <taxon>Vertebrata</taxon>
        <taxon>Euteleostomi</taxon>
        <taxon>Actinopterygii</taxon>
        <taxon>Neopterygii</taxon>
        <taxon>Teleostei</taxon>
        <taxon>Notacanthiformes</taxon>
        <taxon>Halosauridae</taxon>
        <taxon>Aldrovandia</taxon>
    </lineage>
</organism>
<dbReference type="EMBL" id="JAINUG010000027">
    <property type="protein sequence ID" value="KAJ8410414.1"/>
    <property type="molecule type" value="Genomic_DNA"/>
</dbReference>
<accession>A0AAD7WW38</accession>
<keyword evidence="2" id="KW-1185">Reference proteome</keyword>
<gene>
    <name evidence="1" type="ORF">AAFF_G00203950</name>
</gene>
<proteinExistence type="predicted"/>
<dbReference type="Proteomes" id="UP001221898">
    <property type="component" value="Unassembled WGS sequence"/>
</dbReference>
<evidence type="ECO:0000313" key="2">
    <source>
        <dbReference type="Proteomes" id="UP001221898"/>
    </source>
</evidence>
<protein>
    <submittedName>
        <fullName evidence="1">Uncharacterized protein</fullName>
    </submittedName>
</protein>
<comment type="caution">
    <text evidence="1">The sequence shown here is derived from an EMBL/GenBank/DDBJ whole genome shotgun (WGS) entry which is preliminary data.</text>
</comment>
<evidence type="ECO:0000313" key="1">
    <source>
        <dbReference type="EMBL" id="KAJ8410414.1"/>
    </source>
</evidence>
<name>A0AAD7WW38_9TELE</name>
<dbReference type="AlphaFoldDB" id="A0AAD7WW38"/>
<sequence>MLRTVGVRSLQKLSGPFAACHCPLPPFPVRPAGLEHRCCCSALSVDQKHSVLAVWSSCPARSVGHRALARLPFLFLASAGKLNAKREIERVVFHT</sequence>
<reference evidence="1" key="1">
    <citation type="journal article" date="2023" name="Science">
        <title>Genome structures resolve the early diversification of teleost fishes.</title>
        <authorList>
            <person name="Parey E."/>
            <person name="Louis A."/>
            <person name="Montfort J."/>
            <person name="Bouchez O."/>
            <person name="Roques C."/>
            <person name="Iampietro C."/>
            <person name="Lluch J."/>
            <person name="Castinel A."/>
            <person name="Donnadieu C."/>
            <person name="Desvignes T."/>
            <person name="Floi Bucao C."/>
            <person name="Jouanno E."/>
            <person name="Wen M."/>
            <person name="Mejri S."/>
            <person name="Dirks R."/>
            <person name="Jansen H."/>
            <person name="Henkel C."/>
            <person name="Chen W.J."/>
            <person name="Zahm M."/>
            <person name="Cabau C."/>
            <person name="Klopp C."/>
            <person name="Thompson A.W."/>
            <person name="Robinson-Rechavi M."/>
            <person name="Braasch I."/>
            <person name="Lecointre G."/>
            <person name="Bobe J."/>
            <person name="Postlethwait J.H."/>
            <person name="Berthelot C."/>
            <person name="Roest Crollius H."/>
            <person name="Guiguen Y."/>
        </authorList>
    </citation>
    <scope>NUCLEOTIDE SEQUENCE</scope>
    <source>
        <strain evidence="1">NC1722</strain>
    </source>
</reference>